<evidence type="ECO:0000256" key="4">
    <source>
        <dbReference type="ARBA" id="ARBA00022989"/>
    </source>
</evidence>
<proteinExistence type="predicted"/>
<dbReference type="EMBL" id="CAJNDS010002649">
    <property type="protein sequence ID" value="CAE7556311.1"/>
    <property type="molecule type" value="Genomic_DNA"/>
</dbReference>
<keyword evidence="6 8" id="KW-0472">Membrane</keyword>
<comment type="caution">
    <text evidence="9">The sequence shown here is derived from an EMBL/GenBank/DDBJ whole genome shotgun (WGS) entry which is preliminary data.</text>
</comment>
<dbReference type="PANTHER" id="PTHR11689">
    <property type="entry name" value="CHLORIDE CHANNEL PROTEIN CLC FAMILY MEMBER"/>
    <property type="match status" value="1"/>
</dbReference>
<keyword evidence="5" id="KW-0129">CBS domain</keyword>
<dbReference type="SUPFAM" id="SSF81340">
    <property type="entry name" value="Clc chloride channel"/>
    <property type="match status" value="1"/>
</dbReference>
<reference evidence="9" key="1">
    <citation type="submission" date="2021-02" db="EMBL/GenBank/DDBJ databases">
        <authorList>
            <person name="Dougan E. K."/>
            <person name="Rhodes N."/>
            <person name="Thang M."/>
            <person name="Chan C."/>
        </authorList>
    </citation>
    <scope>NUCLEOTIDE SEQUENCE</scope>
</reference>
<dbReference type="GO" id="GO:0015108">
    <property type="term" value="F:chloride transmembrane transporter activity"/>
    <property type="evidence" value="ECO:0007669"/>
    <property type="project" value="InterPro"/>
</dbReference>
<name>A0A812U854_9DINO</name>
<dbReference type="OrthoDB" id="421556at2759"/>
<dbReference type="InterPro" id="IPR001807">
    <property type="entry name" value="ClC"/>
</dbReference>
<keyword evidence="4 8" id="KW-1133">Transmembrane helix</keyword>
<evidence type="ECO:0000256" key="5">
    <source>
        <dbReference type="ARBA" id="ARBA00023122"/>
    </source>
</evidence>
<comment type="subcellular location">
    <subcellularLocation>
        <location evidence="1">Membrane</location>
        <topology evidence="1">Multi-pass membrane protein</topology>
    </subcellularLocation>
</comment>
<sequence length="681" mass="72684">MALANLFTVYSIEFLVRSKFNLMQIAVDRGGVGMGLLTLVSFAMAFAALATSLIHGLAPDTGGSGSVENKSWLNGFNMSSQFTKRNLVVRAIAVVLSNATGFPVGREGPTVTMGSNMAFLLCRVVAETRSYAKEWVDLQGGSAGALADERFFARAARVACIVGGACGMAMIFDSPLGGILYMFEEVTSVAWPVELTFKAVVGCTICTSVSYALLKVCRSSIREFVIFEMWYGTNHPDCSANDLPGFIILSAFLGVLSPLHTKLCLKVLDWRKRIHSGPFLRKYQPWPKMVETVAYAALCAFVVALTSLLGTCSPLPDSTHELSYVQYQCAQGRYNPTASLLLTTAEGAVKRLFNRQNHGAFGMLPQFTAFIAYTTLNICFAGVPVPSGNFTGTMLIGGLAGRLFGRCQEKLLPEVALASAGIYAMVGAAAMLCSFKHMTLAVVVFISQAANNILLVPVLMWAVTVSLLVNKILGSPIAFDEAQILRKKVRYLAPEPCKPVRHLVARQLIDDLPPEACLPARPTSAEVVEALSETQAPFLPVFTSRAGARRCLGLVPRTRLDAAIRAADGGIVPADSLADPPNITILADAPADSFYVLFAKAQLRAACVVTASGDYYGVISRAGLAKTAMALEEGLELEPMDDVQSGDDVSEGSETESSGKESEALGPLGAETFRGAAATRV</sequence>
<feature type="transmembrane region" description="Helical" evidence="8">
    <location>
        <begin position="415"/>
        <end position="433"/>
    </location>
</feature>
<feature type="transmembrane region" description="Helical" evidence="8">
    <location>
        <begin position="440"/>
        <end position="463"/>
    </location>
</feature>
<evidence type="ECO:0000313" key="9">
    <source>
        <dbReference type="EMBL" id="CAE7556311.1"/>
    </source>
</evidence>
<evidence type="ECO:0000256" key="8">
    <source>
        <dbReference type="SAM" id="Phobius"/>
    </source>
</evidence>
<evidence type="ECO:0000256" key="7">
    <source>
        <dbReference type="SAM" id="MobiDB-lite"/>
    </source>
</evidence>
<feature type="region of interest" description="Disordered" evidence="7">
    <location>
        <begin position="636"/>
        <end position="681"/>
    </location>
</feature>
<feature type="transmembrane region" description="Helical" evidence="8">
    <location>
        <begin position="195"/>
        <end position="214"/>
    </location>
</feature>
<dbReference type="InterPro" id="IPR014743">
    <property type="entry name" value="Cl-channel_core"/>
</dbReference>
<dbReference type="InterPro" id="IPR046342">
    <property type="entry name" value="CBS_dom_sf"/>
</dbReference>
<evidence type="ECO:0000256" key="1">
    <source>
        <dbReference type="ARBA" id="ARBA00004141"/>
    </source>
</evidence>
<gene>
    <name evidence="9" type="primary">CLC-B</name>
    <name evidence="9" type="ORF">SNAT2548_LOCUS31271</name>
</gene>
<accession>A0A812U854</accession>
<dbReference type="AlphaFoldDB" id="A0A812U854"/>
<dbReference type="GO" id="GO:0016020">
    <property type="term" value="C:membrane"/>
    <property type="evidence" value="ECO:0007669"/>
    <property type="project" value="UniProtKB-SubCell"/>
</dbReference>
<evidence type="ECO:0000256" key="2">
    <source>
        <dbReference type="ARBA" id="ARBA00022692"/>
    </source>
</evidence>
<protein>
    <submittedName>
        <fullName evidence="9">CLC-B protein</fullName>
    </submittedName>
</protein>
<dbReference type="PANTHER" id="PTHR11689:SF136">
    <property type="entry name" value="H(+)_CL(-) EXCHANGE TRANSPORTER 7"/>
    <property type="match status" value="1"/>
</dbReference>
<keyword evidence="2 8" id="KW-0812">Transmembrane</keyword>
<feature type="transmembrane region" description="Helical" evidence="8">
    <location>
        <begin position="32"/>
        <end position="54"/>
    </location>
</feature>
<organism evidence="9 10">
    <name type="scientific">Symbiodinium natans</name>
    <dbReference type="NCBI Taxonomy" id="878477"/>
    <lineage>
        <taxon>Eukaryota</taxon>
        <taxon>Sar</taxon>
        <taxon>Alveolata</taxon>
        <taxon>Dinophyceae</taxon>
        <taxon>Suessiales</taxon>
        <taxon>Symbiodiniaceae</taxon>
        <taxon>Symbiodinium</taxon>
    </lineage>
</organism>
<feature type="transmembrane region" description="Helical" evidence="8">
    <location>
        <begin position="158"/>
        <end position="183"/>
    </location>
</feature>
<keyword evidence="10" id="KW-1185">Reference proteome</keyword>
<evidence type="ECO:0000313" key="10">
    <source>
        <dbReference type="Proteomes" id="UP000604046"/>
    </source>
</evidence>
<dbReference type="SUPFAM" id="SSF54631">
    <property type="entry name" value="CBS-domain pair"/>
    <property type="match status" value="1"/>
</dbReference>
<dbReference type="InterPro" id="IPR051280">
    <property type="entry name" value="Cl-channel/antiporter"/>
</dbReference>
<dbReference type="Proteomes" id="UP000604046">
    <property type="component" value="Unassembled WGS sequence"/>
</dbReference>
<dbReference type="PRINTS" id="PR00762">
    <property type="entry name" value="CLCHANNEL"/>
</dbReference>
<dbReference type="Gene3D" id="1.10.3080.10">
    <property type="entry name" value="Clc chloride channel"/>
    <property type="match status" value="1"/>
</dbReference>
<evidence type="ECO:0000256" key="6">
    <source>
        <dbReference type="ARBA" id="ARBA00023136"/>
    </source>
</evidence>
<evidence type="ECO:0000256" key="3">
    <source>
        <dbReference type="ARBA" id="ARBA00022737"/>
    </source>
</evidence>
<keyword evidence="3" id="KW-0677">Repeat</keyword>
<feature type="compositionally biased region" description="Acidic residues" evidence="7">
    <location>
        <begin position="636"/>
        <end position="654"/>
    </location>
</feature>
<dbReference type="Pfam" id="PF00654">
    <property type="entry name" value="Voltage_CLC"/>
    <property type="match status" value="1"/>
</dbReference>